<dbReference type="InterPro" id="IPR036869">
    <property type="entry name" value="J_dom_sf"/>
</dbReference>
<keyword evidence="9" id="KW-1185">Reference proteome</keyword>
<keyword evidence="4" id="KW-0143">Chaperone</keyword>
<dbReference type="Gene3D" id="1.10.287.110">
    <property type="entry name" value="DnaJ domain"/>
    <property type="match status" value="1"/>
</dbReference>
<evidence type="ECO:0000256" key="5">
    <source>
        <dbReference type="ARBA" id="ARBA00023288"/>
    </source>
</evidence>
<evidence type="ECO:0000256" key="4">
    <source>
        <dbReference type="ARBA" id="ARBA00023186"/>
    </source>
</evidence>
<evidence type="ECO:0000259" key="7">
    <source>
        <dbReference type="PROSITE" id="PS50076"/>
    </source>
</evidence>
<feature type="region of interest" description="Disordered" evidence="6">
    <location>
        <begin position="158"/>
        <end position="221"/>
    </location>
</feature>
<comment type="subcellular location">
    <subcellularLocation>
        <location evidence="1">Membrane</location>
        <topology evidence="1">Lipid-anchor</topology>
    </subcellularLocation>
</comment>
<dbReference type="GO" id="GO:0005737">
    <property type="term" value="C:cytoplasm"/>
    <property type="evidence" value="ECO:0007669"/>
    <property type="project" value="UniProtKB-ARBA"/>
</dbReference>
<dbReference type="InterPro" id="IPR051434">
    <property type="entry name" value="DnaJ_C_subfamily_member5"/>
</dbReference>
<dbReference type="PANTHER" id="PTHR44027:SF7">
    <property type="entry name" value="DNAJ HOMOLOG SUBFAMILY C MEMBER 5 HOMOLOG"/>
    <property type="match status" value="1"/>
</dbReference>
<sequence length="221" mass="24193">MSTVRQRTYSRTGTSLYELLGLEKGATPEEVKKAYRRLALRFHPDKNPGNPDASEKFKEINRANTILSDLTKRTIYDRYGSLGIYAAEQFGEENVNTYLVLTSGWCKALAIFCGIITGCYCCCCCCLCCNFCCGKCKPQAPEDEGDYTHLQTRLLQEDDTATPDGSPVTCQPQGATGKASAAPIPMPAPEPPADSKADESTTLNTDHKPKYGADHEKPDDS</sequence>
<dbReference type="EMBL" id="JBAMIC010000012">
    <property type="protein sequence ID" value="KAK7098432.1"/>
    <property type="molecule type" value="Genomic_DNA"/>
</dbReference>
<dbReference type="InterPro" id="IPR001623">
    <property type="entry name" value="DnaJ_domain"/>
</dbReference>
<dbReference type="SMART" id="SM00271">
    <property type="entry name" value="DnaJ"/>
    <property type="match status" value="1"/>
</dbReference>
<dbReference type="AlphaFoldDB" id="A0AAN9G849"/>
<comment type="caution">
    <text evidence="8">The sequence shown here is derived from an EMBL/GenBank/DDBJ whole genome shotgun (WGS) entry which is preliminary data.</text>
</comment>
<dbReference type="GO" id="GO:0016020">
    <property type="term" value="C:membrane"/>
    <property type="evidence" value="ECO:0007669"/>
    <property type="project" value="UniProtKB-SubCell"/>
</dbReference>
<dbReference type="SUPFAM" id="SSF46565">
    <property type="entry name" value="Chaperone J-domain"/>
    <property type="match status" value="1"/>
</dbReference>
<evidence type="ECO:0000313" key="8">
    <source>
        <dbReference type="EMBL" id="KAK7098432.1"/>
    </source>
</evidence>
<dbReference type="Pfam" id="PF00226">
    <property type="entry name" value="DnaJ"/>
    <property type="match status" value="1"/>
</dbReference>
<evidence type="ECO:0000256" key="6">
    <source>
        <dbReference type="SAM" id="MobiDB-lite"/>
    </source>
</evidence>
<protein>
    <recommendedName>
        <fullName evidence="7">J domain-containing protein</fullName>
    </recommendedName>
</protein>
<dbReference type="Proteomes" id="UP001374579">
    <property type="component" value="Unassembled WGS sequence"/>
</dbReference>
<reference evidence="8 9" key="1">
    <citation type="submission" date="2024-02" db="EMBL/GenBank/DDBJ databases">
        <title>Chromosome-scale genome assembly of the rough periwinkle Littorina saxatilis.</title>
        <authorList>
            <person name="De Jode A."/>
            <person name="Faria R."/>
            <person name="Formenti G."/>
            <person name="Sims Y."/>
            <person name="Smith T.P."/>
            <person name="Tracey A."/>
            <person name="Wood J.M.D."/>
            <person name="Zagrodzka Z.B."/>
            <person name="Johannesson K."/>
            <person name="Butlin R.K."/>
            <person name="Leder E.H."/>
        </authorList>
    </citation>
    <scope>NUCLEOTIDE SEQUENCE [LARGE SCALE GENOMIC DNA]</scope>
    <source>
        <strain evidence="8">Snail1</strain>
        <tissue evidence="8">Muscle</tissue>
    </source>
</reference>
<name>A0AAN9G849_9CAEN</name>
<dbReference type="PANTHER" id="PTHR44027">
    <property type="entry name" value="DNAJ HOMOLOG SUBFAMILY C MEMBER 5 HOMOLOG"/>
    <property type="match status" value="1"/>
</dbReference>
<dbReference type="FunFam" id="1.10.287.110:FF:000017">
    <property type="entry name" value="dnaJ homolog subfamily C member 5"/>
    <property type="match status" value="1"/>
</dbReference>
<dbReference type="PROSITE" id="PS50076">
    <property type="entry name" value="DNAJ_2"/>
    <property type="match status" value="1"/>
</dbReference>
<feature type="compositionally biased region" description="Basic and acidic residues" evidence="6">
    <location>
        <begin position="193"/>
        <end position="221"/>
    </location>
</feature>
<evidence type="ECO:0000256" key="2">
    <source>
        <dbReference type="ARBA" id="ARBA00023136"/>
    </source>
</evidence>
<keyword evidence="3" id="KW-0564">Palmitate</keyword>
<gene>
    <name evidence="8" type="ORF">V1264_002728</name>
</gene>
<organism evidence="8 9">
    <name type="scientific">Littorina saxatilis</name>
    <dbReference type="NCBI Taxonomy" id="31220"/>
    <lineage>
        <taxon>Eukaryota</taxon>
        <taxon>Metazoa</taxon>
        <taxon>Spiralia</taxon>
        <taxon>Lophotrochozoa</taxon>
        <taxon>Mollusca</taxon>
        <taxon>Gastropoda</taxon>
        <taxon>Caenogastropoda</taxon>
        <taxon>Littorinimorpha</taxon>
        <taxon>Littorinoidea</taxon>
        <taxon>Littorinidae</taxon>
        <taxon>Littorina</taxon>
    </lineage>
</organism>
<keyword evidence="2" id="KW-0472">Membrane</keyword>
<evidence type="ECO:0000256" key="1">
    <source>
        <dbReference type="ARBA" id="ARBA00004635"/>
    </source>
</evidence>
<feature type="domain" description="J" evidence="7">
    <location>
        <begin position="15"/>
        <end position="80"/>
    </location>
</feature>
<evidence type="ECO:0000313" key="9">
    <source>
        <dbReference type="Proteomes" id="UP001374579"/>
    </source>
</evidence>
<keyword evidence="5" id="KW-0449">Lipoprotein</keyword>
<accession>A0AAN9G849</accession>
<proteinExistence type="predicted"/>
<dbReference type="PRINTS" id="PR00625">
    <property type="entry name" value="JDOMAIN"/>
</dbReference>
<dbReference type="CDD" id="cd06257">
    <property type="entry name" value="DnaJ"/>
    <property type="match status" value="1"/>
</dbReference>
<evidence type="ECO:0000256" key="3">
    <source>
        <dbReference type="ARBA" id="ARBA00023139"/>
    </source>
</evidence>